<comment type="caution">
    <text evidence="1">The sequence shown here is derived from an EMBL/GenBank/DDBJ whole genome shotgun (WGS) entry which is preliminary data.</text>
</comment>
<sequence>MSNMLKYKGYFGSVEFSLEDKVLHGKIQCVNDLITYEAETLDGLQLAFEEAVDDYLETCMALKKEPEKPMSGTFNVRIGSELHKKAYLAACAHGKSLNDYVKTAIEEKVVDKKEFHFHFEKRERTEVFSHEYFTPSEREPKWRGNVEKGTRH</sequence>
<keyword evidence="2" id="KW-1185">Reference proteome</keyword>
<dbReference type="SUPFAM" id="SSF47598">
    <property type="entry name" value="Ribbon-helix-helix"/>
    <property type="match status" value="1"/>
</dbReference>
<accession>A0A4R0GLD1</accession>
<gene>
    <name evidence="1" type="ORF">E0L21_22465</name>
</gene>
<dbReference type="InterPro" id="IPR010985">
    <property type="entry name" value="Ribbon_hlx_hlx"/>
</dbReference>
<dbReference type="AlphaFoldDB" id="A0A4R0GLD1"/>
<dbReference type="InterPro" id="IPR035069">
    <property type="entry name" value="TTHA1013/TTHA0281-like"/>
</dbReference>
<reference evidence="1 2" key="1">
    <citation type="submission" date="2019-02" db="EMBL/GenBank/DDBJ databases">
        <title>The draft genome of Kosakonia quasisacchari strain WCHKQ120001.</title>
        <authorList>
            <person name="Wang C."/>
            <person name="Feng Y."/>
            <person name="Zong Z."/>
        </authorList>
    </citation>
    <scope>NUCLEOTIDE SEQUENCE [LARGE SCALE GENOMIC DNA]</scope>
    <source>
        <strain evidence="1 2">WCHKQ120001</strain>
    </source>
</reference>
<name>A0A4R0GLD1_9ENTR</name>
<dbReference type="Proteomes" id="UP000291793">
    <property type="component" value="Unassembled WGS sequence"/>
</dbReference>
<dbReference type="GO" id="GO:0006355">
    <property type="term" value="P:regulation of DNA-templated transcription"/>
    <property type="evidence" value="ECO:0007669"/>
    <property type="project" value="InterPro"/>
</dbReference>
<evidence type="ECO:0000313" key="1">
    <source>
        <dbReference type="EMBL" id="TCB98136.1"/>
    </source>
</evidence>
<dbReference type="OrthoDB" id="5297106at2"/>
<protein>
    <submittedName>
        <fullName evidence="1">Type II toxin-antitoxin system HicB family antitoxin</fullName>
    </submittedName>
</protein>
<dbReference type="SUPFAM" id="SSF143100">
    <property type="entry name" value="TTHA1013/TTHA0281-like"/>
    <property type="match status" value="1"/>
</dbReference>
<dbReference type="RefSeq" id="WP_131413425.1">
    <property type="nucleotide sequence ID" value="NZ_SJOP01000029.1"/>
</dbReference>
<dbReference type="InterPro" id="IPR008651">
    <property type="entry name" value="Uncharacterised_HicB"/>
</dbReference>
<dbReference type="EMBL" id="SJOP01000029">
    <property type="protein sequence ID" value="TCB98136.1"/>
    <property type="molecule type" value="Genomic_DNA"/>
</dbReference>
<organism evidence="1 2">
    <name type="scientific">Kosakonia quasisacchari</name>
    <dbReference type="NCBI Taxonomy" id="2529380"/>
    <lineage>
        <taxon>Bacteria</taxon>
        <taxon>Pseudomonadati</taxon>
        <taxon>Pseudomonadota</taxon>
        <taxon>Gammaproteobacteria</taxon>
        <taxon>Enterobacterales</taxon>
        <taxon>Enterobacteriaceae</taxon>
        <taxon>Kosakonia</taxon>
    </lineage>
</organism>
<proteinExistence type="predicted"/>
<dbReference type="Pfam" id="PF05534">
    <property type="entry name" value="HicB"/>
    <property type="match status" value="1"/>
</dbReference>
<evidence type="ECO:0000313" key="2">
    <source>
        <dbReference type="Proteomes" id="UP000291793"/>
    </source>
</evidence>